<gene>
    <name evidence="4" type="ORF">EHO60_14170</name>
</gene>
<evidence type="ECO:0000259" key="2">
    <source>
        <dbReference type="SMART" id="SM00849"/>
    </source>
</evidence>
<dbReference type="InterPro" id="IPR022712">
    <property type="entry name" value="Beta_Casp"/>
</dbReference>
<feature type="domain" description="Metallo-beta-lactamase" evidence="2">
    <location>
        <begin position="18"/>
        <end position="246"/>
    </location>
</feature>
<keyword evidence="5" id="KW-1185">Reference proteome</keyword>
<dbReference type="AlphaFoldDB" id="A0A4R9GAN4"/>
<evidence type="ECO:0000313" key="5">
    <source>
        <dbReference type="Proteomes" id="UP000298458"/>
    </source>
</evidence>
<protein>
    <submittedName>
        <fullName evidence="4">MBL fold metallo-hydrolase</fullName>
    </submittedName>
</protein>
<dbReference type="GO" id="GO:0004521">
    <property type="term" value="F:RNA endonuclease activity"/>
    <property type="evidence" value="ECO:0007669"/>
    <property type="project" value="TreeGrafter"/>
</dbReference>
<keyword evidence="1 4" id="KW-0378">Hydrolase</keyword>
<evidence type="ECO:0000313" key="4">
    <source>
        <dbReference type="EMBL" id="TGK08724.1"/>
    </source>
</evidence>
<dbReference type="EMBL" id="RQET01000010">
    <property type="protein sequence ID" value="TGK08724.1"/>
    <property type="molecule type" value="Genomic_DNA"/>
</dbReference>
<dbReference type="Gene3D" id="3.60.15.10">
    <property type="entry name" value="Ribonuclease Z/Hydroxyacylglutathione hydrolase-like"/>
    <property type="match status" value="1"/>
</dbReference>
<sequence>MNSEVASIRFLGAVGTVTGSKFLFQALGKNVLIDCGLFQGIKELRLRNWESLPPEAAHIDAVLLTHGHLDHTGYLPRLVKSGFSGEIFGTEPTLEIAEIILKDSARLQEEDAEAANKHGYSKHSPALPLYDSEDVEKTISHFRKQTLDAPFELFPGIRVRFFYAGHILGASSIEIRVKNKTFVFSGDLGRKEDPLLFPPKKPKQADVVLIESTYGNRIHSEDSAGKLVSLINEFHRKNGTIVIPSFAVERTQLLMYLLWKLRTEERIPSIPIYMDSPMGQHILEVFRRAGEGWHKLNRDDLEKICEQIRIVQRPDESRRISALKEPKIVIAGSGMVTGGRVLTYLEETLKDKNSLILLAGYQAEGTRGRQLWEGKKEIKIRGKWHPVLCSVDMIEGFSAHADQGELLDWLSELKGTQPKIFVVHGEKDGAEGLKKKIETEYSWAVEVPEYNQVETVSLD</sequence>
<dbReference type="Pfam" id="PF00753">
    <property type="entry name" value="Lactamase_B"/>
    <property type="match status" value="1"/>
</dbReference>
<accession>A0A4R9GAN4</accession>
<evidence type="ECO:0000259" key="3">
    <source>
        <dbReference type="SMART" id="SM01027"/>
    </source>
</evidence>
<dbReference type="InterPro" id="IPR001279">
    <property type="entry name" value="Metallo-B-lactamas"/>
</dbReference>
<dbReference type="Pfam" id="PF07521">
    <property type="entry name" value="RMMBL"/>
    <property type="match status" value="1"/>
</dbReference>
<dbReference type="Gene3D" id="3.40.50.10890">
    <property type="match status" value="1"/>
</dbReference>
<dbReference type="InterPro" id="IPR011108">
    <property type="entry name" value="RMMBL"/>
</dbReference>
<evidence type="ECO:0000256" key="1">
    <source>
        <dbReference type="ARBA" id="ARBA00022801"/>
    </source>
</evidence>
<dbReference type="PANTHER" id="PTHR11203">
    <property type="entry name" value="CLEAVAGE AND POLYADENYLATION SPECIFICITY FACTOR FAMILY MEMBER"/>
    <property type="match status" value="1"/>
</dbReference>
<comment type="caution">
    <text evidence="4">The sequence shown here is derived from an EMBL/GenBank/DDBJ whole genome shotgun (WGS) entry which is preliminary data.</text>
</comment>
<dbReference type="SMART" id="SM01027">
    <property type="entry name" value="Beta-Casp"/>
    <property type="match status" value="1"/>
</dbReference>
<dbReference type="PANTHER" id="PTHR11203:SF37">
    <property type="entry name" value="INTEGRATOR COMPLEX SUBUNIT 11"/>
    <property type="match status" value="1"/>
</dbReference>
<dbReference type="GO" id="GO:0016787">
    <property type="term" value="F:hydrolase activity"/>
    <property type="evidence" value="ECO:0007669"/>
    <property type="project" value="UniProtKB-KW"/>
</dbReference>
<dbReference type="InterPro" id="IPR036866">
    <property type="entry name" value="RibonucZ/Hydroxyglut_hydro"/>
</dbReference>
<dbReference type="OrthoDB" id="9803916at2"/>
<feature type="domain" description="Beta-Casp" evidence="3">
    <location>
        <begin position="251"/>
        <end position="371"/>
    </location>
</feature>
<dbReference type="Pfam" id="PF10996">
    <property type="entry name" value="Beta-Casp"/>
    <property type="match status" value="1"/>
</dbReference>
<reference evidence="4" key="1">
    <citation type="journal article" date="2019" name="PLoS Negl. Trop. Dis.">
        <title>Revisiting the worldwide diversity of Leptospira species in the environment.</title>
        <authorList>
            <person name="Vincent A.T."/>
            <person name="Schiettekatte O."/>
            <person name="Bourhy P."/>
            <person name="Veyrier F.J."/>
            <person name="Picardeau M."/>
        </authorList>
    </citation>
    <scope>NUCLEOTIDE SEQUENCE [LARGE SCALE GENOMIC DNA]</scope>
    <source>
        <strain evidence="4">SSW15</strain>
    </source>
</reference>
<dbReference type="RefSeq" id="WP_135768869.1">
    <property type="nucleotide sequence ID" value="NZ_RQET01000010.1"/>
</dbReference>
<name>A0A4R9GAN4_9LEPT</name>
<proteinExistence type="predicted"/>
<dbReference type="InterPro" id="IPR050698">
    <property type="entry name" value="MBL"/>
</dbReference>
<dbReference type="SMART" id="SM00849">
    <property type="entry name" value="Lactamase_B"/>
    <property type="match status" value="1"/>
</dbReference>
<dbReference type="Proteomes" id="UP000298458">
    <property type="component" value="Unassembled WGS sequence"/>
</dbReference>
<dbReference type="CDD" id="cd16295">
    <property type="entry name" value="TTHA0252-CPSF-like_MBL-fold"/>
    <property type="match status" value="1"/>
</dbReference>
<organism evidence="4 5">
    <name type="scientific">Leptospira fletcheri</name>
    <dbReference type="NCBI Taxonomy" id="2484981"/>
    <lineage>
        <taxon>Bacteria</taxon>
        <taxon>Pseudomonadati</taxon>
        <taxon>Spirochaetota</taxon>
        <taxon>Spirochaetia</taxon>
        <taxon>Leptospirales</taxon>
        <taxon>Leptospiraceae</taxon>
        <taxon>Leptospira</taxon>
    </lineage>
</organism>
<dbReference type="SUPFAM" id="SSF56281">
    <property type="entry name" value="Metallo-hydrolase/oxidoreductase"/>
    <property type="match status" value="1"/>
</dbReference>